<name>A0A1Y1QV83_9GAMM</name>
<dbReference type="EMBL" id="MTEJ01000035">
    <property type="protein sequence ID" value="OQX14071.1"/>
    <property type="molecule type" value="Genomic_DNA"/>
</dbReference>
<dbReference type="AlphaFoldDB" id="A0A1Y1QV83"/>
<proteinExistence type="predicted"/>
<accession>A0A1Y1QV83</accession>
<reference evidence="1 2" key="1">
    <citation type="submission" date="2017-01" db="EMBL/GenBank/DDBJ databases">
        <title>Novel large sulfur bacteria in the metagenomes of groundwater-fed chemosynthetic microbial mats in the Lake Huron basin.</title>
        <authorList>
            <person name="Sharrar A.M."/>
            <person name="Flood B.E."/>
            <person name="Bailey J.V."/>
            <person name="Jones D.S."/>
            <person name="Biddanda B."/>
            <person name="Ruberg S.A."/>
            <person name="Marcus D.N."/>
            <person name="Dick G.J."/>
        </authorList>
    </citation>
    <scope>NUCLEOTIDE SEQUENCE [LARGE SCALE GENOMIC DNA]</scope>
    <source>
        <strain evidence="1">A8</strain>
    </source>
</reference>
<comment type="caution">
    <text evidence="1">The sequence shown here is derived from an EMBL/GenBank/DDBJ whole genome shotgun (WGS) entry which is preliminary data.</text>
</comment>
<evidence type="ECO:0000313" key="2">
    <source>
        <dbReference type="Proteomes" id="UP000192491"/>
    </source>
</evidence>
<sequence>MKFKKAPPLHTYIYVPTFRKIAAYERKIKQAQAANPLIADHVAAEFAPVSQVMSDRARQSIKQEQAWRNQRAAQWVKARARLRASPCKDEVYHKWQTRRWITRNPVDLLDMVWCAENPGIHHIPAWAYPKPTAAQISLTF</sequence>
<dbReference type="Proteomes" id="UP000192491">
    <property type="component" value="Unassembled WGS sequence"/>
</dbReference>
<protein>
    <submittedName>
        <fullName evidence="1">Uncharacterized protein</fullName>
    </submittedName>
</protein>
<gene>
    <name evidence="1" type="ORF">BWK73_10455</name>
</gene>
<organism evidence="1 2">
    <name type="scientific">Thiothrix lacustris</name>
    <dbReference type="NCBI Taxonomy" id="525917"/>
    <lineage>
        <taxon>Bacteria</taxon>
        <taxon>Pseudomonadati</taxon>
        <taxon>Pseudomonadota</taxon>
        <taxon>Gammaproteobacteria</taxon>
        <taxon>Thiotrichales</taxon>
        <taxon>Thiotrichaceae</taxon>
        <taxon>Thiothrix</taxon>
    </lineage>
</organism>
<evidence type="ECO:0000313" key="1">
    <source>
        <dbReference type="EMBL" id="OQX14071.1"/>
    </source>
</evidence>